<dbReference type="Proteomes" id="UP000023152">
    <property type="component" value="Unassembled WGS sequence"/>
</dbReference>
<gene>
    <name evidence="2" type="ORF">RFI_10321</name>
</gene>
<name>X6NN40_RETFI</name>
<keyword evidence="1" id="KW-0472">Membrane</keyword>
<dbReference type="EMBL" id="ASPP01007619">
    <property type="protein sequence ID" value="ETO26812.1"/>
    <property type="molecule type" value="Genomic_DNA"/>
</dbReference>
<evidence type="ECO:0000313" key="3">
    <source>
        <dbReference type="Proteomes" id="UP000023152"/>
    </source>
</evidence>
<evidence type="ECO:0008006" key="4">
    <source>
        <dbReference type="Google" id="ProtNLM"/>
    </source>
</evidence>
<comment type="caution">
    <text evidence="2">The sequence shown here is derived from an EMBL/GenBank/DDBJ whole genome shotgun (WGS) entry which is preliminary data.</text>
</comment>
<keyword evidence="1" id="KW-1133">Transmembrane helix</keyword>
<feature type="transmembrane region" description="Helical" evidence="1">
    <location>
        <begin position="103"/>
        <end position="120"/>
    </location>
</feature>
<organism evidence="2 3">
    <name type="scientific">Reticulomyxa filosa</name>
    <dbReference type="NCBI Taxonomy" id="46433"/>
    <lineage>
        <taxon>Eukaryota</taxon>
        <taxon>Sar</taxon>
        <taxon>Rhizaria</taxon>
        <taxon>Retaria</taxon>
        <taxon>Foraminifera</taxon>
        <taxon>Monothalamids</taxon>
        <taxon>Reticulomyxidae</taxon>
        <taxon>Reticulomyxa</taxon>
    </lineage>
</organism>
<evidence type="ECO:0000313" key="2">
    <source>
        <dbReference type="EMBL" id="ETO26812.1"/>
    </source>
</evidence>
<proteinExistence type="predicted"/>
<protein>
    <recommendedName>
        <fullName evidence="4">Transmembrane protein</fullName>
    </recommendedName>
</protein>
<evidence type="ECO:0000256" key="1">
    <source>
        <dbReference type="SAM" id="Phobius"/>
    </source>
</evidence>
<reference evidence="2 3" key="1">
    <citation type="journal article" date="2013" name="Curr. Biol.">
        <title>The Genome of the Foraminiferan Reticulomyxa filosa.</title>
        <authorList>
            <person name="Glockner G."/>
            <person name="Hulsmann N."/>
            <person name="Schleicher M."/>
            <person name="Noegel A.A."/>
            <person name="Eichinger L."/>
            <person name="Gallinger C."/>
            <person name="Pawlowski J."/>
            <person name="Sierra R."/>
            <person name="Euteneuer U."/>
            <person name="Pillet L."/>
            <person name="Moustafa A."/>
            <person name="Platzer M."/>
            <person name="Groth M."/>
            <person name="Szafranski K."/>
            <person name="Schliwa M."/>
        </authorList>
    </citation>
    <scope>NUCLEOTIDE SEQUENCE [LARGE SCALE GENOMIC DNA]</scope>
</reference>
<keyword evidence="3" id="KW-1185">Reference proteome</keyword>
<dbReference type="AlphaFoldDB" id="X6NN40"/>
<sequence length="125" mass="15339">MLNIQTMKWKQQAQKEKDVALVPEKNKTFLIYYILLKKVLNLVTRGDAQNDDHEYQNDEHEYYNDGNEFYNDGNEHHDDDYFVFTTDVCLLFKGWKVNENWKWWLSAFFLIFLCFLRQVWREVEN</sequence>
<keyword evidence="1" id="KW-0812">Transmembrane</keyword>
<accession>X6NN40</accession>